<dbReference type="Gene3D" id="2.130.10.10">
    <property type="entry name" value="YVTN repeat-like/Quinoprotein amine dehydrogenase"/>
    <property type="match status" value="1"/>
</dbReference>
<keyword evidence="5" id="KW-1133">Transmembrane helix</keyword>
<keyword evidence="2" id="KW-0853">WD repeat</keyword>
<keyword evidence="1" id="KW-0813">Transport</keyword>
<proteinExistence type="predicted"/>
<gene>
    <name evidence="6" type="ORF">ANCCEY_00533</name>
</gene>
<dbReference type="Proteomes" id="UP000054495">
    <property type="component" value="Unassembled WGS sequence"/>
</dbReference>
<dbReference type="GO" id="GO:0090110">
    <property type="term" value="P:COPII-coated vesicle cargo loading"/>
    <property type="evidence" value="ECO:0007669"/>
    <property type="project" value="TreeGrafter"/>
</dbReference>
<keyword evidence="5" id="KW-0472">Membrane</keyword>
<dbReference type="GO" id="GO:0007029">
    <property type="term" value="P:endoplasmic reticulum organization"/>
    <property type="evidence" value="ECO:0007669"/>
    <property type="project" value="TreeGrafter"/>
</dbReference>
<keyword evidence="5" id="KW-0812">Transmembrane</keyword>
<dbReference type="GO" id="GO:0015031">
    <property type="term" value="P:protein transport"/>
    <property type="evidence" value="ECO:0007669"/>
    <property type="project" value="UniProtKB-KW"/>
</dbReference>
<evidence type="ECO:0000256" key="1">
    <source>
        <dbReference type="ARBA" id="ARBA00022448"/>
    </source>
</evidence>
<dbReference type="PANTHER" id="PTHR13923">
    <property type="entry name" value="SEC31-RELATED PROTEIN"/>
    <property type="match status" value="1"/>
</dbReference>
<dbReference type="GO" id="GO:0070971">
    <property type="term" value="C:endoplasmic reticulum exit site"/>
    <property type="evidence" value="ECO:0007669"/>
    <property type="project" value="TreeGrafter"/>
</dbReference>
<dbReference type="GO" id="GO:0030127">
    <property type="term" value="C:COPII vesicle coat"/>
    <property type="evidence" value="ECO:0007669"/>
    <property type="project" value="TreeGrafter"/>
</dbReference>
<dbReference type="SUPFAM" id="SSF50978">
    <property type="entry name" value="WD40 repeat-like"/>
    <property type="match status" value="1"/>
</dbReference>
<protein>
    <recommendedName>
        <fullName evidence="8">WD domain, G-beta repeat protein</fullName>
    </recommendedName>
</protein>
<evidence type="ECO:0000256" key="5">
    <source>
        <dbReference type="SAM" id="Phobius"/>
    </source>
</evidence>
<feature type="transmembrane region" description="Helical" evidence="5">
    <location>
        <begin position="122"/>
        <end position="142"/>
    </location>
</feature>
<dbReference type="AlphaFoldDB" id="A0A0D6MBK5"/>
<dbReference type="InterPro" id="IPR036322">
    <property type="entry name" value="WD40_repeat_dom_sf"/>
</dbReference>
<evidence type="ECO:0000256" key="2">
    <source>
        <dbReference type="ARBA" id="ARBA00022574"/>
    </source>
</evidence>
<dbReference type="GO" id="GO:0005198">
    <property type="term" value="F:structural molecule activity"/>
    <property type="evidence" value="ECO:0007669"/>
    <property type="project" value="TreeGrafter"/>
</dbReference>
<keyword evidence="4" id="KW-0653">Protein transport</keyword>
<evidence type="ECO:0000313" key="6">
    <source>
        <dbReference type="EMBL" id="EPB80436.1"/>
    </source>
</evidence>
<evidence type="ECO:0000313" key="7">
    <source>
        <dbReference type="Proteomes" id="UP000054495"/>
    </source>
</evidence>
<dbReference type="InterPro" id="IPR015943">
    <property type="entry name" value="WD40/YVTN_repeat-like_dom_sf"/>
</dbReference>
<organism evidence="6 7">
    <name type="scientific">Ancylostoma ceylanicum</name>
    <dbReference type="NCBI Taxonomy" id="53326"/>
    <lineage>
        <taxon>Eukaryota</taxon>
        <taxon>Metazoa</taxon>
        <taxon>Ecdysozoa</taxon>
        <taxon>Nematoda</taxon>
        <taxon>Chromadorea</taxon>
        <taxon>Rhabditida</taxon>
        <taxon>Rhabditina</taxon>
        <taxon>Rhabditomorpha</taxon>
        <taxon>Strongyloidea</taxon>
        <taxon>Ancylostomatidae</taxon>
        <taxon>Ancylostomatinae</taxon>
        <taxon>Ancylostoma</taxon>
    </lineage>
</organism>
<sequence length="464" mass="50901">MDGGTHQYFMKKQKYLDTIFGRIMEEAATYLAFKPPSSTLIKSNSDKCKLRNAMNIQAIVCSFITAFGTVMICMTTRTVDDDGEFKGKTKVVILALGIALTAIGGLGYVFTIYEVLLFPHSSFPYAALISLLALYFFSLNTVQETPCVRRRTPSPMLTTRQRPEAFAWSPPGVDSKGAIVADYAHYYDPNATNNQSRLEFIAIDDVFRKSSENFTSQHCVSCEYRFNELCWAPLKTESHPSGLIFGGTENGTVVFLDAHKFVSGKSLSVVSSRRDHQGNVLSVDHSADNRWAMSVGGAAQLLLWDLTNLATPFSPGISNFTDQVKKVRWNRSMDNILVSLSAHRSSLWDMRRPGGPILEFAEIGSGCDWADICWKPADSSTMVLCNQMAATPGIQKWDLRYPTAPEVGAGLLIGCFIAPAIGAEAAQALVEAAANVTDVGNVDDPGDRSGEIEDYYADDMTYGV</sequence>
<name>A0A0D6MBK5_9BILA</name>
<dbReference type="InterPro" id="IPR040251">
    <property type="entry name" value="SEC31-like"/>
</dbReference>
<evidence type="ECO:0000256" key="4">
    <source>
        <dbReference type="ARBA" id="ARBA00022927"/>
    </source>
</evidence>
<keyword evidence="3" id="KW-0677">Repeat</keyword>
<evidence type="ECO:0008006" key="8">
    <source>
        <dbReference type="Google" id="ProtNLM"/>
    </source>
</evidence>
<accession>A0A0D6MBK5</accession>
<dbReference type="PANTHER" id="PTHR13923:SF11">
    <property type="entry name" value="SECRETORY 31, ISOFORM D"/>
    <property type="match status" value="1"/>
</dbReference>
<evidence type="ECO:0000256" key="3">
    <source>
        <dbReference type="ARBA" id="ARBA00022737"/>
    </source>
</evidence>
<dbReference type="EMBL" id="KE124780">
    <property type="protein sequence ID" value="EPB80436.1"/>
    <property type="molecule type" value="Genomic_DNA"/>
</dbReference>
<reference evidence="6 7" key="1">
    <citation type="submission" date="2013-05" db="EMBL/GenBank/DDBJ databases">
        <title>Draft genome of the parasitic nematode Anyclostoma ceylanicum.</title>
        <authorList>
            <person name="Mitreva M."/>
        </authorList>
    </citation>
    <scope>NUCLEOTIDE SEQUENCE [LARGE SCALE GENOMIC DNA]</scope>
</reference>
<feature type="transmembrane region" description="Helical" evidence="5">
    <location>
        <begin position="91"/>
        <end position="110"/>
    </location>
</feature>
<keyword evidence="7" id="KW-1185">Reference proteome</keyword>
<feature type="transmembrane region" description="Helical" evidence="5">
    <location>
        <begin position="56"/>
        <end position="79"/>
    </location>
</feature>